<dbReference type="InterPro" id="IPR056798">
    <property type="entry name" value="ADH_Fe_C"/>
</dbReference>
<dbReference type="GO" id="GO:1990002">
    <property type="term" value="F:methylglyoxal reductase (NADPH) (acetol producing) activity"/>
    <property type="evidence" value="ECO:0007669"/>
    <property type="project" value="TreeGrafter"/>
</dbReference>
<dbReference type="PROSITE" id="PS00060">
    <property type="entry name" value="ADH_IRON_2"/>
    <property type="match status" value="1"/>
</dbReference>
<dbReference type="RefSeq" id="WP_118324963.1">
    <property type="nucleotide sequence ID" value="NZ_QRYH01000007.1"/>
</dbReference>
<comment type="caution">
    <text evidence="4">The sequence shown here is derived from an EMBL/GenBank/DDBJ whole genome shotgun (WGS) entry which is preliminary data.</text>
</comment>
<dbReference type="Proteomes" id="UP000265489">
    <property type="component" value="Unassembled WGS sequence"/>
</dbReference>
<evidence type="ECO:0000313" key="5">
    <source>
        <dbReference type="Proteomes" id="UP000265489"/>
    </source>
</evidence>
<reference evidence="4 5" key="1">
    <citation type="submission" date="2018-08" db="EMBL/GenBank/DDBJ databases">
        <title>A genome reference for cultivated species of the human gut microbiota.</title>
        <authorList>
            <person name="Zou Y."/>
            <person name="Xue W."/>
            <person name="Luo G."/>
        </authorList>
    </citation>
    <scope>NUCLEOTIDE SEQUENCE [LARGE SCALE GENOMIC DNA]</scope>
    <source>
        <strain evidence="4 5">AF15-20</strain>
    </source>
</reference>
<name>A0A395WBR4_9FIRM</name>
<dbReference type="GO" id="GO:0008106">
    <property type="term" value="F:alcohol dehydrogenase (NADP+) activity"/>
    <property type="evidence" value="ECO:0007669"/>
    <property type="project" value="TreeGrafter"/>
</dbReference>
<gene>
    <name evidence="4" type="ORF">DWW32_04835</name>
</gene>
<accession>A0A395WBR4</accession>
<proteinExistence type="predicted"/>
<keyword evidence="1" id="KW-0560">Oxidoreductase</keyword>
<dbReference type="CDD" id="cd08187">
    <property type="entry name" value="BDH"/>
    <property type="match status" value="1"/>
</dbReference>
<dbReference type="GO" id="GO:1990362">
    <property type="term" value="F:butanol dehydrogenase (NAD+) activity"/>
    <property type="evidence" value="ECO:0007669"/>
    <property type="project" value="InterPro"/>
</dbReference>
<dbReference type="InterPro" id="IPR044731">
    <property type="entry name" value="BDH-like"/>
</dbReference>
<evidence type="ECO:0000256" key="1">
    <source>
        <dbReference type="ARBA" id="ARBA00023002"/>
    </source>
</evidence>
<feature type="domain" description="Alcohol dehydrogenase iron-type/glycerol dehydrogenase GldA" evidence="2">
    <location>
        <begin position="9"/>
        <end position="178"/>
    </location>
</feature>
<dbReference type="EMBL" id="QRYQ01000006">
    <property type="protein sequence ID" value="RGU92308.1"/>
    <property type="molecule type" value="Genomic_DNA"/>
</dbReference>
<organism evidence="4 5">
    <name type="scientific">Holdemanella biformis</name>
    <dbReference type="NCBI Taxonomy" id="1735"/>
    <lineage>
        <taxon>Bacteria</taxon>
        <taxon>Bacillati</taxon>
        <taxon>Bacillota</taxon>
        <taxon>Erysipelotrichia</taxon>
        <taxon>Erysipelotrichales</taxon>
        <taxon>Erysipelotrichaceae</taxon>
        <taxon>Holdemanella</taxon>
    </lineage>
</organism>
<evidence type="ECO:0000313" key="4">
    <source>
        <dbReference type="EMBL" id="RGU92308.1"/>
    </source>
</evidence>
<dbReference type="FunFam" id="3.40.50.1970:FF:000003">
    <property type="entry name" value="Alcohol dehydrogenase, iron-containing"/>
    <property type="match status" value="1"/>
</dbReference>
<dbReference type="GeneID" id="66579382"/>
<protein>
    <submittedName>
        <fullName evidence="4">Iron-containing alcohol dehydrogenase</fullName>
    </submittedName>
</protein>
<feature type="domain" description="Fe-containing alcohol dehydrogenase-like C-terminal" evidence="3">
    <location>
        <begin position="192"/>
        <end position="390"/>
    </location>
</feature>
<dbReference type="InterPro" id="IPR001670">
    <property type="entry name" value="ADH_Fe/GldA"/>
</dbReference>
<dbReference type="InterPro" id="IPR018211">
    <property type="entry name" value="ADH_Fe_CS"/>
</dbReference>
<dbReference type="GO" id="GO:0046872">
    <property type="term" value="F:metal ion binding"/>
    <property type="evidence" value="ECO:0007669"/>
    <property type="project" value="InterPro"/>
</dbReference>
<dbReference type="AlphaFoldDB" id="A0A395WBR4"/>
<evidence type="ECO:0000259" key="3">
    <source>
        <dbReference type="Pfam" id="PF25137"/>
    </source>
</evidence>
<dbReference type="Pfam" id="PF25137">
    <property type="entry name" value="ADH_Fe_C"/>
    <property type="match status" value="1"/>
</dbReference>
<dbReference type="GO" id="GO:0005829">
    <property type="term" value="C:cytosol"/>
    <property type="evidence" value="ECO:0007669"/>
    <property type="project" value="TreeGrafter"/>
</dbReference>
<dbReference type="PANTHER" id="PTHR43633:SF1">
    <property type="entry name" value="ALCOHOL DEHYDROGENASE YQHD"/>
    <property type="match status" value="1"/>
</dbReference>
<dbReference type="Pfam" id="PF00465">
    <property type="entry name" value="Fe-ADH"/>
    <property type="match status" value="1"/>
</dbReference>
<sequence>MENFKFYAPTKVYFGKDEEKRVGKILKEFYPKKVLIHYGGQSAIKSGLLDRVKKALDEENIAYCLCGGVVANPLLSKVNEGIQICKEEGVDFILAVGGGSVLDSSKGIAYGVYNEGNVWDYYARKKKVKGALPMGCILTLSATGSEMSNSSVITNEDGNLKRGLSSEYGYFKFSILNPELTYTVSKYQTMCGCTDIIMHTFERYFTPYDTLDLVDQMAESVVRTVIKNAKILLEDPTNEKARAEIMWAGSVSHNDMTGDRSLGDWACHQLEHELSGMFNVAHGAGLAAIWDSWANHVYMENPTRFAKLGHRVFGLDDSDTLSCALNTIEKMEEFFKSIGMPTSIQELLKRKCTEQELYELTYKCSFEHTRTIGKFKELDETDMLEIYRMANEKEVA</sequence>
<dbReference type="Gene3D" id="3.40.50.1970">
    <property type="match status" value="1"/>
</dbReference>
<dbReference type="SUPFAM" id="SSF56796">
    <property type="entry name" value="Dehydroquinate synthase-like"/>
    <property type="match status" value="1"/>
</dbReference>
<dbReference type="PANTHER" id="PTHR43633">
    <property type="entry name" value="ALCOHOL DEHYDROGENASE YQHD"/>
    <property type="match status" value="1"/>
</dbReference>
<dbReference type="Gene3D" id="1.20.1090.10">
    <property type="entry name" value="Dehydroquinate synthase-like - alpha domain"/>
    <property type="match status" value="1"/>
</dbReference>
<evidence type="ECO:0000259" key="2">
    <source>
        <dbReference type="Pfam" id="PF00465"/>
    </source>
</evidence>